<keyword evidence="1" id="KW-0175">Coiled coil</keyword>
<dbReference type="EMBL" id="MCGN01000004">
    <property type="protein sequence ID" value="ORY98064.1"/>
    <property type="molecule type" value="Genomic_DNA"/>
</dbReference>
<evidence type="ECO:0000313" key="3">
    <source>
        <dbReference type="EMBL" id="ORY98064.1"/>
    </source>
</evidence>
<comment type="caution">
    <text evidence="3">The sequence shown here is derived from an EMBL/GenBank/DDBJ whole genome shotgun (WGS) entry which is preliminary data.</text>
</comment>
<dbReference type="AlphaFoldDB" id="A0A1X2HGI7"/>
<keyword evidence="4" id="KW-1185">Reference proteome</keyword>
<accession>A0A1X2HGI7</accession>
<protein>
    <submittedName>
        <fullName evidence="3">Uncharacterized protein</fullName>
    </submittedName>
</protein>
<organism evidence="3 4">
    <name type="scientific">Syncephalastrum racemosum</name>
    <name type="common">Filamentous fungus</name>
    <dbReference type="NCBI Taxonomy" id="13706"/>
    <lineage>
        <taxon>Eukaryota</taxon>
        <taxon>Fungi</taxon>
        <taxon>Fungi incertae sedis</taxon>
        <taxon>Mucoromycota</taxon>
        <taxon>Mucoromycotina</taxon>
        <taxon>Mucoromycetes</taxon>
        <taxon>Mucorales</taxon>
        <taxon>Syncephalastraceae</taxon>
        <taxon>Syncephalastrum</taxon>
    </lineage>
</organism>
<feature type="region of interest" description="Disordered" evidence="2">
    <location>
        <begin position="84"/>
        <end position="108"/>
    </location>
</feature>
<evidence type="ECO:0000256" key="1">
    <source>
        <dbReference type="SAM" id="Coils"/>
    </source>
</evidence>
<dbReference type="InParanoid" id="A0A1X2HGI7"/>
<evidence type="ECO:0000313" key="4">
    <source>
        <dbReference type="Proteomes" id="UP000242180"/>
    </source>
</evidence>
<name>A0A1X2HGI7_SYNRA</name>
<dbReference type="Proteomes" id="UP000242180">
    <property type="component" value="Unassembled WGS sequence"/>
</dbReference>
<feature type="coiled-coil region" evidence="1">
    <location>
        <begin position="175"/>
        <end position="206"/>
    </location>
</feature>
<reference evidence="3 4" key="1">
    <citation type="submission" date="2016-07" db="EMBL/GenBank/DDBJ databases">
        <title>Pervasive Adenine N6-methylation of Active Genes in Fungi.</title>
        <authorList>
            <consortium name="DOE Joint Genome Institute"/>
            <person name="Mondo S.J."/>
            <person name="Dannebaum R.O."/>
            <person name="Kuo R.C."/>
            <person name="Labutti K."/>
            <person name="Haridas S."/>
            <person name="Kuo A."/>
            <person name="Salamov A."/>
            <person name="Ahrendt S.R."/>
            <person name="Lipzen A."/>
            <person name="Sullivan W."/>
            <person name="Andreopoulos W.B."/>
            <person name="Clum A."/>
            <person name="Lindquist E."/>
            <person name="Daum C."/>
            <person name="Ramamoorthy G.K."/>
            <person name="Gryganskyi A."/>
            <person name="Culley D."/>
            <person name="Magnuson J.K."/>
            <person name="James T.Y."/>
            <person name="O'Malley M.A."/>
            <person name="Stajich J.E."/>
            <person name="Spatafora J.W."/>
            <person name="Visel A."/>
            <person name="Grigoriev I.V."/>
        </authorList>
    </citation>
    <scope>NUCLEOTIDE SEQUENCE [LARGE SCALE GENOMIC DNA]</scope>
    <source>
        <strain evidence="3 4">NRRL 2496</strain>
    </source>
</reference>
<proteinExistence type="predicted"/>
<sequence>MTSDIRIHTILLTDRVRHKGRTEFTVRFFETRPRCIVQSEELQQLLESHNIQRNSPLTVAGQLYQKEPGNHILLVDDIEYTEPKRKSGSTELDSMMDIDVPGDPRPRKRAHIEIDDGVDLVQVESKQHQGTFQNFQKFEGTADLFFQVLTGQYVPLKNDGQDTGSMPVFNLYNSFRDLQQRNAAFLEEARKLHEQLQERYDKIDASKRLRLPRYPIIPKSVYYFTQHDK</sequence>
<gene>
    <name evidence="3" type="ORF">BCR43DRAFT_563383</name>
</gene>
<evidence type="ECO:0000256" key="2">
    <source>
        <dbReference type="SAM" id="MobiDB-lite"/>
    </source>
</evidence>